<keyword evidence="1" id="KW-0732">Signal</keyword>
<sequence>MLFLLFLLELPFVSSKCVQCASPNLQNQWQLTGLARQPANLQFHTFCENGGAAYPDNMLTPSCSTLCFEMVIPVENQYHFVRGCHDDFIEKGVTAQQVRDEKCLFTNVTDQLVAVGNDGTNYAPAVAAVRFAQIGKDTDYANMKLIKSAFEKEISKYMVETLQCIATQSANCVKSMYYDGTGADNNKESCTGAYCTSVDGYLNGKRYVERGCAPISPYLDNVCLTIKTNSSFHSGPGNGGVISREKRSVDAILDATQCFCTKRTIIAPQVNPALTMQRYFKVPFSRPADIYKNNNNNDTRVPQQGLWYAHFNGQWIQRQIEMHPNKTPVLLVAGRDDLHMCEIPLDQTGLTRKKGAEILESEFETVWLHLGGAPLQKWRP</sequence>
<evidence type="ECO:0000256" key="1">
    <source>
        <dbReference type="SAM" id="SignalP"/>
    </source>
</evidence>
<dbReference type="EMBL" id="JARK01001385">
    <property type="protein sequence ID" value="EYC11864.1"/>
    <property type="molecule type" value="Genomic_DNA"/>
</dbReference>
<reference evidence="4" key="1">
    <citation type="journal article" date="2015" name="Nat. Genet.">
        <title>The genome and transcriptome of the zoonotic hookworm Ancylostoma ceylanicum identify infection-specific gene families.</title>
        <authorList>
            <person name="Schwarz E.M."/>
            <person name="Hu Y."/>
            <person name="Antoshechkin I."/>
            <person name="Miller M.M."/>
            <person name="Sternberg P.W."/>
            <person name="Aroian R.V."/>
        </authorList>
    </citation>
    <scope>NUCLEOTIDE SEQUENCE</scope>
    <source>
        <strain evidence="4">HY135</strain>
    </source>
</reference>
<proteinExistence type="predicted"/>
<dbReference type="AlphaFoldDB" id="A0A016U968"/>
<dbReference type="InterPro" id="IPR032412">
    <property type="entry name" value="Myosin-VI_CBD"/>
</dbReference>
<dbReference type="Pfam" id="PF16521">
    <property type="entry name" value="Myosin-VI_CBD"/>
    <property type="match status" value="1"/>
</dbReference>
<evidence type="ECO:0000259" key="2">
    <source>
        <dbReference type="Pfam" id="PF16521"/>
    </source>
</evidence>
<evidence type="ECO:0000313" key="4">
    <source>
        <dbReference type="Proteomes" id="UP000024635"/>
    </source>
</evidence>
<name>A0A016U968_9BILA</name>
<keyword evidence="4" id="KW-1185">Reference proteome</keyword>
<feature type="signal peptide" evidence="1">
    <location>
        <begin position="1"/>
        <end position="15"/>
    </location>
</feature>
<organism evidence="3 4">
    <name type="scientific">Ancylostoma ceylanicum</name>
    <dbReference type="NCBI Taxonomy" id="53326"/>
    <lineage>
        <taxon>Eukaryota</taxon>
        <taxon>Metazoa</taxon>
        <taxon>Ecdysozoa</taxon>
        <taxon>Nematoda</taxon>
        <taxon>Chromadorea</taxon>
        <taxon>Rhabditida</taxon>
        <taxon>Rhabditina</taxon>
        <taxon>Rhabditomorpha</taxon>
        <taxon>Strongyloidea</taxon>
        <taxon>Ancylostomatidae</taxon>
        <taxon>Ancylostomatinae</taxon>
        <taxon>Ancylostoma</taxon>
    </lineage>
</organism>
<accession>A0A016U968</accession>
<dbReference type="OrthoDB" id="5817023at2759"/>
<feature type="chain" id="PRO_5012994717" description="Myosin VI cargo binding domain-containing protein" evidence="1">
    <location>
        <begin position="16"/>
        <end position="380"/>
    </location>
</feature>
<evidence type="ECO:0000313" key="3">
    <source>
        <dbReference type="EMBL" id="EYC11864.1"/>
    </source>
</evidence>
<comment type="caution">
    <text evidence="3">The sequence shown here is derived from an EMBL/GenBank/DDBJ whole genome shotgun (WGS) entry which is preliminary data.</text>
</comment>
<protein>
    <recommendedName>
        <fullName evidence="2">Myosin VI cargo binding domain-containing protein</fullName>
    </recommendedName>
</protein>
<dbReference type="STRING" id="53326.A0A016U968"/>
<gene>
    <name evidence="3" type="primary">Acey_s0049.g1815</name>
    <name evidence="3" type="ORF">Y032_0049g1815</name>
</gene>
<dbReference type="Proteomes" id="UP000024635">
    <property type="component" value="Unassembled WGS sequence"/>
</dbReference>
<feature type="domain" description="Myosin VI cargo binding" evidence="2">
    <location>
        <begin position="277"/>
        <end position="372"/>
    </location>
</feature>